<feature type="transmembrane region" description="Helical" evidence="2">
    <location>
        <begin position="9"/>
        <end position="26"/>
    </location>
</feature>
<keyword evidence="2" id="KW-1133">Transmembrane helix</keyword>
<accession>A0ABV5B8H6</accession>
<feature type="compositionally biased region" description="Polar residues" evidence="1">
    <location>
        <begin position="50"/>
        <end position="65"/>
    </location>
</feature>
<protein>
    <submittedName>
        <fullName evidence="3">Uncharacterized protein</fullName>
    </submittedName>
</protein>
<gene>
    <name evidence="3" type="ORF">ACE3NQ_13490</name>
</gene>
<evidence type="ECO:0000256" key="1">
    <source>
        <dbReference type="SAM" id="MobiDB-lite"/>
    </source>
</evidence>
<evidence type="ECO:0000313" key="3">
    <source>
        <dbReference type="EMBL" id="MFB5681930.1"/>
    </source>
</evidence>
<keyword evidence="2" id="KW-0472">Membrane</keyword>
<organism evidence="3 4">
    <name type="scientific">Paenibacillus terreus</name>
    <dbReference type="NCBI Taxonomy" id="1387834"/>
    <lineage>
        <taxon>Bacteria</taxon>
        <taxon>Bacillati</taxon>
        <taxon>Bacillota</taxon>
        <taxon>Bacilli</taxon>
        <taxon>Bacillales</taxon>
        <taxon>Paenibacillaceae</taxon>
        <taxon>Paenibacillus</taxon>
    </lineage>
</organism>
<feature type="compositionally biased region" description="Low complexity" evidence="1">
    <location>
        <begin position="33"/>
        <end position="44"/>
    </location>
</feature>
<keyword evidence="4" id="KW-1185">Reference proteome</keyword>
<keyword evidence="2" id="KW-0812">Transmembrane</keyword>
<comment type="caution">
    <text evidence="3">The sequence shown here is derived from an EMBL/GenBank/DDBJ whole genome shotgun (WGS) entry which is preliminary data.</text>
</comment>
<dbReference type="Proteomes" id="UP001580407">
    <property type="component" value="Unassembled WGS sequence"/>
</dbReference>
<dbReference type="RefSeq" id="WP_375525694.1">
    <property type="nucleotide sequence ID" value="NZ_JBHILM010000013.1"/>
</dbReference>
<proteinExistence type="predicted"/>
<reference evidence="3 4" key="1">
    <citation type="submission" date="2024-09" db="EMBL/GenBank/DDBJ databases">
        <authorList>
            <person name="Ruan L."/>
        </authorList>
    </citation>
    <scope>NUCLEOTIDE SEQUENCE [LARGE SCALE GENOMIC DNA]</scope>
    <source>
        <strain evidence="3 4">D33</strain>
    </source>
</reference>
<evidence type="ECO:0000256" key="2">
    <source>
        <dbReference type="SAM" id="Phobius"/>
    </source>
</evidence>
<dbReference type="EMBL" id="JBHILM010000013">
    <property type="protein sequence ID" value="MFB5681930.1"/>
    <property type="molecule type" value="Genomic_DNA"/>
</dbReference>
<feature type="region of interest" description="Disordered" evidence="1">
    <location>
        <begin position="33"/>
        <end position="67"/>
    </location>
</feature>
<name>A0ABV5B8H6_9BACL</name>
<sequence length="208" mass="22956">MKKPIHKKWWFWLIVILVIGVIANLNKNETVTTTQSSSQNVVEQNEFKETGNSTGVDVTSEPSTETKPRLAWVGIGTDLSSFEQAYGASSSDPDDIFISYSNEKYLCMVLDNKCTNLTINTDAGSIDETINEVKTMSPPDAKEVKRYELKDNSTDYLRTVVVYNSDTLSKSFDQTAFGDAEPGTFIAIFKSNQAQGVFAIVLGLGDNP</sequence>
<evidence type="ECO:0000313" key="4">
    <source>
        <dbReference type="Proteomes" id="UP001580407"/>
    </source>
</evidence>